<proteinExistence type="predicted"/>
<gene>
    <name evidence="1" type="ORF">ACFQ21_15960</name>
</gene>
<name>A0ABW3K4S8_9BACT</name>
<evidence type="ECO:0000313" key="2">
    <source>
        <dbReference type="Proteomes" id="UP001597112"/>
    </source>
</evidence>
<evidence type="ECO:0000313" key="1">
    <source>
        <dbReference type="EMBL" id="MFD1000821.1"/>
    </source>
</evidence>
<reference evidence="2" key="1">
    <citation type="journal article" date="2019" name="Int. J. Syst. Evol. Microbiol.">
        <title>The Global Catalogue of Microorganisms (GCM) 10K type strain sequencing project: providing services to taxonomists for standard genome sequencing and annotation.</title>
        <authorList>
            <consortium name="The Broad Institute Genomics Platform"/>
            <consortium name="The Broad Institute Genome Sequencing Center for Infectious Disease"/>
            <person name="Wu L."/>
            <person name="Ma J."/>
        </authorList>
    </citation>
    <scope>NUCLEOTIDE SEQUENCE [LARGE SCALE GENOMIC DNA]</scope>
    <source>
        <strain evidence="2">CCUG 58938</strain>
    </source>
</reference>
<dbReference type="Proteomes" id="UP001597112">
    <property type="component" value="Unassembled WGS sequence"/>
</dbReference>
<dbReference type="RefSeq" id="WP_377580276.1">
    <property type="nucleotide sequence ID" value="NZ_JBHTKA010000007.1"/>
</dbReference>
<organism evidence="1 2">
    <name type="scientific">Ohtaekwangia kribbensis</name>
    <dbReference type="NCBI Taxonomy" id="688913"/>
    <lineage>
        <taxon>Bacteria</taxon>
        <taxon>Pseudomonadati</taxon>
        <taxon>Bacteroidota</taxon>
        <taxon>Cytophagia</taxon>
        <taxon>Cytophagales</taxon>
        <taxon>Fulvivirgaceae</taxon>
        <taxon>Ohtaekwangia</taxon>
    </lineage>
</organism>
<keyword evidence="2" id="KW-1185">Reference proteome</keyword>
<comment type="caution">
    <text evidence="1">The sequence shown here is derived from an EMBL/GenBank/DDBJ whole genome shotgun (WGS) entry which is preliminary data.</text>
</comment>
<dbReference type="EMBL" id="JBHTKA010000007">
    <property type="protein sequence ID" value="MFD1000821.1"/>
    <property type="molecule type" value="Genomic_DNA"/>
</dbReference>
<sequence length="157" mass="18110">MKYIYATIVLTILVMCNGGNRTTETAKTTKQQSVAEKSEAIPVADWVKVKCEHLCDDEKGKFPSRETLKEHLGDEFYDLVKREQNDSIFIAFNFIKDCCMDFTGTASIREDTLLLTFLPAIDSSRCDCLCDYRMHYRINKKGEKWSVIKPVYKTRSL</sequence>
<protein>
    <recommendedName>
        <fullName evidence="3">Lipoprotein</fullName>
    </recommendedName>
</protein>
<evidence type="ECO:0008006" key="3">
    <source>
        <dbReference type="Google" id="ProtNLM"/>
    </source>
</evidence>
<accession>A0ABW3K4S8</accession>